<name>A0A2V3J4U6_9FLOR</name>
<reference evidence="1 2" key="1">
    <citation type="journal article" date="2018" name="Mol. Biol. Evol.">
        <title>Analysis of the draft genome of the red seaweed Gracilariopsis chorda provides insights into genome size evolution in Rhodophyta.</title>
        <authorList>
            <person name="Lee J."/>
            <person name="Yang E.C."/>
            <person name="Graf L."/>
            <person name="Yang J.H."/>
            <person name="Qiu H."/>
            <person name="Zel Zion U."/>
            <person name="Chan C.X."/>
            <person name="Stephens T.G."/>
            <person name="Weber A.P.M."/>
            <person name="Boo G.H."/>
            <person name="Boo S.M."/>
            <person name="Kim K.M."/>
            <person name="Shin Y."/>
            <person name="Jung M."/>
            <person name="Lee S.J."/>
            <person name="Yim H.S."/>
            <person name="Lee J.H."/>
            <person name="Bhattacharya D."/>
            <person name="Yoon H.S."/>
        </authorList>
    </citation>
    <scope>NUCLEOTIDE SEQUENCE [LARGE SCALE GENOMIC DNA]</scope>
    <source>
        <strain evidence="1 2">SKKU-2015</strain>
        <tissue evidence="1">Whole body</tissue>
    </source>
</reference>
<comment type="caution">
    <text evidence="1">The sequence shown here is derived from an EMBL/GenBank/DDBJ whole genome shotgun (WGS) entry which is preliminary data.</text>
</comment>
<dbReference type="Proteomes" id="UP000247409">
    <property type="component" value="Unassembled WGS sequence"/>
</dbReference>
<keyword evidence="2" id="KW-1185">Reference proteome</keyword>
<dbReference type="EMBL" id="NBIV01000005">
    <property type="protein sequence ID" value="PXF49415.1"/>
    <property type="molecule type" value="Genomic_DNA"/>
</dbReference>
<accession>A0A2V3J4U6</accession>
<dbReference type="AlphaFoldDB" id="A0A2V3J4U6"/>
<evidence type="ECO:0000313" key="2">
    <source>
        <dbReference type="Proteomes" id="UP000247409"/>
    </source>
</evidence>
<protein>
    <submittedName>
        <fullName evidence="1">Uncharacterized protein</fullName>
    </submittedName>
</protein>
<sequence length="117" mass="13501">MQSTSSRMFHSRFEIPGPGMLNEVRFVKGVGQLVSQIPVLHADILLFCERRRLSRETLANERDDTRTILFGPSGLRLSALLSYILSRFVALDRDRLRRTTPEEYVGIFIFIPFMQTP</sequence>
<proteinExistence type="predicted"/>
<organism evidence="1 2">
    <name type="scientific">Gracilariopsis chorda</name>
    <dbReference type="NCBI Taxonomy" id="448386"/>
    <lineage>
        <taxon>Eukaryota</taxon>
        <taxon>Rhodophyta</taxon>
        <taxon>Florideophyceae</taxon>
        <taxon>Rhodymeniophycidae</taxon>
        <taxon>Gracilariales</taxon>
        <taxon>Gracilariaceae</taxon>
        <taxon>Gracilariopsis</taxon>
    </lineage>
</organism>
<gene>
    <name evidence="1" type="ORF">BWQ96_00731</name>
</gene>
<evidence type="ECO:0000313" key="1">
    <source>
        <dbReference type="EMBL" id="PXF49415.1"/>
    </source>
</evidence>